<feature type="region of interest" description="Disordered" evidence="1">
    <location>
        <begin position="471"/>
        <end position="505"/>
    </location>
</feature>
<dbReference type="KEGG" id="rpb:RPB_0691"/>
<dbReference type="PIRSF" id="PIRSF001221">
    <property type="entry name" value="Amidase_fungi"/>
    <property type="match status" value="1"/>
</dbReference>
<dbReference type="NCBIfam" id="NF004816">
    <property type="entry name" value="PRK06170.1"/>
    <property type="match status" value="1"/>
</dbReference>
<sequence>MNAREISSVELLRHFIQQIESFDGRINAVVSRDFERALDRAKAADGTRARSAVGELGRLHGLPMTVKESFDVSGLPTSWGTVSYAGNVAKRDADAVARLVGAGAVVFGKTNVPEGLADVQTSNPLHGRTSNPWDHARTCGGSSGGSAAALAAGFTAVELGSDLAGSLRVPAHFCGVFSHKPSYGLVPQNGHSIDADESQTDMTVLGPMARSASDLRLLLEILAGPGGFDAGGWVLQLPKARGNRLSDFRVAVLPNHGACEVDQGIQASIENLARALQRSGAEVDFDVEWPVDLELCFQDFMMMTRAVGSRRASPDLLKRMSDEAMTLRSDDRSYRAAIRRAAGMSHHAWLSLHSRRSEYRAAWQRFFRSYDVVLCPVHASLAFVHDTAGPRENRLLDINGRQQDYSQSLFWMAIAGLSYLPSTVRPVSLVGGLPTGVQIIGPYLEDMTTLRFAELLDELCPHLTYPFQAAGSRSSVDGQGSTGRQAQTDGSGIQPGILRTEGEKA</sequence>
<evidence type="ECO:0000313" key="4">
    <source>
        <dbReference type="Proteomes" id="UP000008809"/>
    </source>
</evidence>
<dbReference type="Gene3D" id="3.90.1300.10">
    <property type="entry name" value="Amidase signature (AS) domain"/>
    <property type="match status" value="1"/>
</dbReference>
<gene>
    <name evidence="3" type="ordered locus">RPB_0691</name>
</gene>
<keyword evidence="4" id="KW-1185">Reference proteome</keyword>
<dbReference type="Proteomes" id="UP000008809">
    <property type="component" value="Chromosome"/>
</dbReference>
<dbReference type="InterPro" id="IPR023631">
    <property type="entry name" value="Amidase_dom"/>
</dbReference>
<dbReference type="PANTHER" id="PTHR43372:SF4">
    <property type="entry name" value="FATTY-ACID AMIDE HYDROLASE 2"/>
    <property type="match status" value="1"/>
</dbReference>
<proteinExistence type="predicted"/>
<feature type="compositionally biased region" description="Polar residues" evidence="1">
    <location>
        <begin position="471"/>
        <end position="491"/>
    </location>
</feature>
<organism evidence="3 4">
    <name type="scientific">Rhodopseudomonas palustris (strain HaA2)</name>
    <dbReference type="NCBI Taxonomy" id="316058"/>
    <lineage>
        <taxon>Bacteria</taxon>
        <taxon>Pseudomonadati</taxon>
        <taxon>Pseudomonadota</taxon>
        <taxon>Alphaproteobacteria</taxon>
        <taxon>Hyphomicrobiales</taxon>
        <taxon>Nitrobacteraceae</taxon>
        <taxon>Rhodopseudomonas</taxon>
    </lineage>
</organism>
<accession>Q2J2A8</accession>
<dbReference type="AlphaFoldDB" id="Q2J2A8"/>
<protein>
    <submittedName>
        <fullName evidence="3">Amidase</fullName>
    </submittedName>
</protein>
<dbReference type="PANTHER" id="PTHR43372">
    <property type="entry name" value="FATTY-ACID AMIDE HYDROLASE"/>
    <property type="match status" value="1"/>
</dbReference>
<dbReference type="STRING" id="316058.RPB_0691"/>
<evidence type="ECO:0000259" key="2">
    <source>
        <dbReference type="Pfam" id="PF01425"/>
    </source>
</evidence>
<dbReference type="SUPFAM" id="SSF75304">
    <property type="entry name" value="Amidase signature (AS) enzymes"/>
    <property type="match status" value="1"/>
</dbReference>
<evidence type="ECO:0000313" key="3">
    <source>
        <dbReference type="EMBL" id="ABD05402.1"/>
    </source>
</evidence>
<name>Q2J2A8_RHOP2</name>
<dbReference type="InterPro" id="IPR052739">
    <property type="entry name" value="FAAH2"/>
</dbReference>
<dbReference type="EMBL" id="CP000250">
    <property type="protein sequence ID" value="ABD05402.1"/>
    <property type="molecule type" value="Genomic_DNA"/>
</dbReference>
<reference evidence="3 4" key="1">
    <citation type="submission" date="2006-01" db="EMBL/GenBank/DDBJ databases">
        <title>Complete sequence of Rhodopseudomonas palustris HaA2.</title>
        <authorList>
            <consortium name="US DOE Joint Genome Institute"/>
            <person name="Copeland A."/>
            <person name="Lucas S."/>
            <person name="Lapidus A."/>
            <person name="Barry K."/>
            <person name="Detter J.C."/>
            <person name="Glavina T."/>
            <person name="Hammon N."/>
            <person name="Israni S."/>
            <person name="Pitluck S."/>
            <person name="Chain P."/>
            <person name="Malfatti S."/>
            <person name="Shin M."/>
            <person name="Vergez L."/>
            <person name="Schmutz J."/>
            <person name="Larimer F."/>
            <person name="Land M."/>
            <person name="Hauser L."/>
            <person name="Pelletier D.A."/>
            <person name="Kyrpides N."/>
            <person name="Anderson I."/>
            <person name="Oda Y."/>
            <person name="Harwood C.S."/>
            <person name="Richardson P."/>
        </authorList>
    </citation>
    <scope>NUCLEOTIDE SEQUENCE [LARGE SCALE GENOMIC DNA]</scope>
    <source>
        <strain evidence="3 4">HaA2</strain>
    </source>
</reference>
<dbReference type="GO" id="GO:0012505">
    <property type="term" value="C:endomembrane system"/>
    <property type="evidence" value="ECO:0007669"/>
    <property type="project" value="TreeGrafter"/>
</dbReference>
<dbReference type="eggNOG" id="COG0154">
    <property type="taxonomic scope" value="Bacteria"/>
</dbReference>
<dbReference type="InterPro" id="IPR036928">
    <property type="entry name" value="AS_sf"/>
</dbReference>
<feature type="domain" description="Amidase" evidence="2">
    <location>
        <begin position="10"/>
        <end position="450"/>
    </location>
</feature>
<evidence type="ECO:0000256" key="1">
    <source>
        <dbReference type="SAM" id="MobiDB-lite"/>
    </source>
</evidence>
<dbReference type="HOGENOM" id="CLU_009600_0_4_5"/>
<dbReference type="Pfam" id="PF01425">
    <property type="entry name" value="Amidase"/>
    <property type="match status" value="1"/>
</dbReference>